<dbReference type="CDD" id="cd00392">
    <property type="entry name" value="Ribosomal_L13"/>
    <property type="match status" value="1"/>
</dbReference>
<dbReference type="Gene3D" id="3.90.1180.10">
    <property type="entry name" value="Ribosomal protein L13"/>
    <property type="match status" value="1"/>
</dbReference>
<keyword evidence="2 4" id="KW-0689">Ribosomal protein</keyword>
<dbReference type="InterPro" id="IPR005822">
    <property type="entry name" value="Ribosomal_uL13"/>
</dbReference>
<evidence type="ECO:0000256" key="1">
    <source>
        <dbReference type="ARBA" id="ARBA00006227"/>
    </source>
</evidence>
<evidence type="ECO:0000313" key="5">
    <source>
        <dbReference type="EMBL" id="CAL1548762.1"/>
    </source>
</evidence>
<dbReference type="InterPro" id="IPR023563">
    <property type="entry name" value="Ribosomal_uL13_CS"/>
</dbReference>
<evidence type="ECO:0000256" key="2">
    <source>
        <dbReference type="ARBA" id="ARBA00022980"/>
    </source>
</evidence>
<gene>
    <name evidence="5" type="ORF">GSLYS_00022079001</name>
</gene>
<evidence type="ECO:0000256" key="3">
    <source>
        <dbReference type="ARBA" id="ARBA00023274"/>
    </source>
</evidence>
<dbReference type="Pfam" id="PF00572">
    <property type="entry name" value="Ribosomal_L13"/>
    <property type="match status" value="1"/>
</dbReference>
<organism evidence="5 6">
    <name type="scientific">Lymnaea stagnalis</name>
    <name type="common">Great pond snail</name>
    <name type="synonym">Helix stagnalis</name>
    <dbReference type="NCBI Taxonomy" id="6523"/>
    <lineage>
        <taxon>Eukaryota</taxon>
        <taxon>Metazoa</taxon>
        <taxon>Spiralia</taxon>
        <taxon>Lophotrochozoa</taxon>
        <taxon>Mollusca</taxon>
        <taxon>Gastropoda</taxon>
        <taxon>Heterobranchia</taxon>
        <taxon>Euthyneura</taxon>
        <taxon>Panpulmonata</taxon>
        <taxon>Hygrophila</taxon>
        <taxon>Lymnaeoidea</taxon>
        <taxon>Lymnaeidae</taxon>
        <taxon>Lymnaea</taxon>
    </lineage>
</organism>
<accession>A0AAV2INN9</accession>
<dbReference type="NCBIfam" id="TIGR01066">
    <property type="entry name" value="rplM_bact"/>
    <property type="match status" value="1"/>
</dbReference>
<dbReference type="GO" id="GO:0003735">
    <property type="term" value="F:structural constituent of ribosome"/>
    <property type="evidence" value="ECO:0007669"/>
    <property type="project" value="InterPro"/>
</dbReference>
<dbReference type="GO" id="GO:0003729">
    <property type="term" value="F:mRNA binding"/>
    <property type="evidence" value="ECO:0007669"/>
    <property type="project" value="TreeGrafter"/>
</dbReference>
<dbReference type="PROSITE" id="PS00783">
    <property type="entry name" value="RIBOSOMAL_L13"/>
    <property type="match status" value="1"/>
</dbReference>
<dbReference type="EMBL" id="CAXITT010001664">
    <property type="protein sequence ID" value="CAL1548762.1"/>
    <property type="molecule type" value="Genomic_DNA"/>
</dbReference>
<dbReference type="PANTHER" id="PTHR11545">
    <property type="entry name" value="RIBOSOMAL PROTEIN L13"/>
    <property type="match status" value="1"/>
</dbReference>
<evidence type="ECO:0000313" key="6">
    <source>
        <dbReference type="Proteomes" id="UP001497497"/>
    </source>
</evidence>
<dbReference type="SUPFAM" id="SSF52161">
    <property type="entry name" value="Ribosomal protein L13"/>
    <property type="match status" value="1"/>
</dbReference>
<dbReference type="HAMAP" id="MF_01366">
    <property type="entry name" value="Ribosomal_uL13"/>
    <property type="match status" value="1"/>
</dbReference>
<name>A0AAV2INN9_LYMST</name>
<dbReference type="GO" id="GO:0006412">
    <property type="term" value="P:translation"/>
    <property type="evidence" value="ECO:0007669"/>
    <property type="project" value="InterPro"/>
</dbReference>
<comment type="caution">
    <text evidence="5">The sequence shown here is derived from an EMBL/GenBank/DDBJ whole genome shotgun (WGS) entry which is preliminary data.</text>
</comment>
<dbReference type="GO" id="GO:0022625">
    <property type="term" value="C:cytosolic large ribosomal subunit"/>
    <property type="evidence" value="ECO:0007669"/>
    <property type="project" value="TreeGrafter"/>
</dbReference>
<keyword evidence="6" id="KW-1185">Reference proteome</keyword>
<dbReference type="InterPro" id="IPR005823">
    <property type="entry name" value="Ribosomal_uL13_bac-type"/>
</dbReference>
<proteinExistence type="inferred from homology"/>
<dbReference type="GO" id="GO:0017148">
    <property type="term" value="P:negative regulation of translation"/>
    <property type="evidence" value="ECO:0007669"/>
    <property type="project" value="TreeGrafter"/>
</dbReference>
<evidence type="ECO:0008006" key="7">
    <source>
        <dbReference type="Google" id="ProtNLM"/>
    </source>
</evidence>
<sequence length="117" mass="13203">RKWFIVDAKGKTVGRLATEVARILSGKNNPDWTPFLDMGDHVVVINARHAVFKGSKNDQKVYRHHTLYPGGLREKSVKDMFETKPERIIELAVKGMLPKTKLGKAMAKKLKVYADGD</sequence>
<keyword evidence="3 4" id="KW-0687">Ribonucleoprotein</keyword>
<dbReference type="PANTHER" id="PTHR11545:SF2">
    <property type="entry name" value="LARGE RIBOSOMAL SUBUNIT PROTEIN UL13M"/>
    <property type="match status" value="1"/>
</dbReference>
<reference evidence="5 6" key="1">
    <citation type="submission" date="2024-04" db="EMBL/GenBank/DDBJ databases">
        <authorList>
            <consortium name="Genoscope - CEA"/>
            <person name="William W."/>
        </authorList>
    </citation>
    <scope>NUCLEOTIDE SEQUENCE [LARGE SCALE GENOMIC DNA]</scope>
</reference>
<dbReference type="AlphaFoldDB" id="A0AAV2INN9"/>
<dbReference type="PIRSF" id="PIRSF002181">
    <property type="entry name" value="Ribosomal_L13"/>
    <property type="match status" value="1"/>
</dbReference>
<feature type="non-terminal residue" evidence="5">
    <location>
        <position position="117"/>
    </location>
</feature>
<feature type="non-terminal residue" evidence="5">
    <location>
        <position position="1"/>
    </location>
</feature>
<dbReference type="Proteomes" id="UP001497497">
    <property type="component" value="Unassembled WGS sequence"/>
</dbReference>
<evidence type="ECO:0000256" key="4">
    <source>
        <dbReference type="RuleBase" id="RU003877"/>
    </source>
</evidence>
<protein>
    <recommendedName>
        <fullName evidence="7">50S ribosomal protein L13</fullName>
    </recommendedName>
</protein>
<dbReference type="InterPro" id="IPR036899">
    <property type="entry name" value="Ribosomal_uL13_sf"/>
</dbReference>
<comment type="similarity">
    <text evidence="1 4">Belongs to the universal ribosomal protein uL13 family.</text>
</comment>